<feature type="compositionally biased region" description="Basic and acidic residues" evidence="1">
    <location>
        <begin position="164"/>
        <end position="179"/>
    </location>
</feature>
<feature type="compositionally biased region" description="Basic and acidic residues" evidence="1">
    <location>
        <begin position="198"/>
        <end position="212"/>
    </location>
</feature>
<protein>
    <submittedName>
        <fullName evidence="2">Uncharacterized protein</fullName>
    </submittedName>
</protein>
<proteinExistence type="predicted"/>
<dbReference type="Proteomes" id="UP001153636">
    <property type="component" value="Chromosome 21"/>
</dbReference>
<feature type="region of interest" description="Disordered" evidence="1">
    <location>
        <begin position="164"/>
        <end position="241"/>
    </location>
</feature>
<gene>
    <name evidence="2" type="ORF">PSYICH_LOCUS8020</name>
</gene>
<dbReference type="AlphaFoldDB" id="A0A9P0CZD0"/>
<reference evidence="2" key="1">
    <citation type="submission" date="2022-01" db="EMBL/GenBank/DDBJ databases">
        <authorList>
            <person name="King R."/>
        </authorList>
    </citation>
    <scope>NUCLEOTIDE SEQUENCE</scope>
</reference>
<accession>A0A9P0CZD0</accession>
<evidence type="ECO:0000313" key="2">
    <source>
        <dbReference type="EMBL" id="CAH1107462.1"/>
    </source>
</evidence>
<name>A0A9P0CZD0_9CUCU</name>
<keyword evidence="3" id="KW-1185">Reference proteome</keyword>
<dbReference type="OrthoDB" id="6781290at2759"/>
<sequence>MEFIISTHSHDLVVDGDTQMPIISDDGKYILLNRIEDNTLQYCPIEVVQKVFGIPAVQFVSNEVPKMATSTVRPVPSKDILNQVPEASATKDGDRSRISWSNNNILKLFDTYKEHSSLFKGQTIRHEKIWKMISDKLPGFTTEQVKNKFKYLKARFIKKIENMSDKASGDDKSPAKTETEVEVLPAENPIPKASESSNPKEKKLGNHVEKMTEVLTQLRQDLNSREVERERRHAENLRQTEESTAAFKEYIQFMKEKENK</sequence>
<dbReference type="EMBL" id="OV651833">
    <property type="protein sequence ID" value="CAH1107462.1"/>
    <property type="molecule type" value="Genomic_DNA"/>
</dbReference>
<organism evidence="2 3">
    <name type="scientific">Psylliodes chrysocephalus</name>
    <dbReference type="NCBI Taxonomy" id="3402493"/>
    <lineage>
        <taxon>Eukaryota</taxon>
        <taxon>Metazoa</taxon>
        <taxon>Ecdysozoa</taxon>
        <taxon>Arthropoda</taxon>
        <taxon>Hexapoda</taxon>
        <taxon>Insecta</taxon>
        <taxon>Pterygota</taxon>
        <taxon>Neoptera</taxon>
        <taxon>Endopterygota</taxon>
        <taxon>Coleoptera</taxon>
        <taxon>Polyphaga</taxon>
        <taxon>Cucujiformia</taxon>
        <taxon>Chrysomeloidea</taxon>
        <taxon>Chrysomelidae</taxon>
        <taxon>Galerucinae</taxon>
        <taxon>Alticini</taxon>
        <taxon>Psylliodes</taxon>
    </lineage>
</organism>
<evidence type="ECO:0000313" key="3">
    <source>
        <dbReference type="Proteomes" id="UP001153636"/>
    </source>
</evidence>
<feature type="compositionally biased region" description="Basic and acidic residues" evidence="1">
    <location>
        <begin position="222"/>
        <end position="241"/>
    </location>
</feature>
<evidence type="ECO:0000256" key="1">
    <source>
        <dbReference type="SAM" id="MobiDB-lite"/>
    </source>
</evidence>